<proteinExistence type="predicted"/>
<dbReference type="Proteomes" id="UP001287356">
    <property type="component" value="Unassembled WGS sequence"/>
</dbReference>
<dbReference type="EMBL" id="JAULSN010000008">
    <property type="protein sequence ID" value="KAK3365586.1"/>
    <property type="molecule type" value="Genomic_DNA"/>
</dbReference>
<keyword evidence="2" id="KW-1185">Reference proteome</keyword>
<comment type="caution">
    <text evidence="1">The sequence shown here is derived from an EMBL/GenBank/DDBJ whole genome shotgun (WGS) entry which is preliminary data.</text>
</comment>
<dbReference type="AlphaFoldDB" id="A0AAE0JW85"/>
<evidence type="ECO:0000313" key="1">
    <source>
        <dbReference type="EMBL" id="KAK3365586.1"/>
    </source>
</evidence>
<reference evidence="1" key="1">
    <citation type="journal article" date="2023" name="Mol. Phylogenet. Evol.">
        <title>Genome-scale phylogeny and comparative genomics of the fungal order Sordariales.</title>
        <authorList>
            <person name="Hensen N."/>
            <person name="Bonometti L."/>
            <person name="Westerberg I."/>
            <person name="Brannstrom I.O."/>
            <person name="Guillou S."/>
            <person name="Cros-Aarteil S."/>
            <person name="Calhoun S."/>
            <person name="Haridas S."/>
            <person name="Kuo A."/>
            <person name="Mondo S."/>
            <person name="Pangilinan J."/>
            <person name="Riley R."/>
            <person name="LaButti K."/>
            <person name="Andreopoulos B."/>
            <person name="Lipzen A."/>
            <person name="Chen C."/>
            <person name="Yan M."/>
            <person name="Daum C."/>
            <person name="Ng V."/>
            <person name="Clum A."/>
            <person name="Steindorff A."/>
            <person name="Ohm R.A."/>
            <person name="Martin F."/>
            <person name="Silar P."/>
            <person name="Natvig D.O."/>
            <person name="Lalanne C."/>
            <person name="Gautier V."/>
            <person name="Ament-Velasquez S.L."/>
            <person name="Kruys A."/>
            <person name="Hutchinson M.I."/>
            <person name="Powell A.J."/>
            <person name="Barry K."/>
            <person name="Miller A.N."/>
            <person name="Grigoriev I.V."/>
            <person name="Debuchy R."/>
            <person name="Gladieux P."/>
            <person name="Hiltunen Thoren M."/>
            <person name="Johannesson H."/>
        </authorList>
    </citation>
    <scope>NUCLEOTIDE SEQUENCE</scope>
    <source>
        <strain evidence="1">CBS 958.72</strain>
    </source>
</reference>
<organism evidence="1 2">
    <name type="scientific">Lasiosphaeria ovina</name>
    <dbReference type="NCBI Taxonomy" id="92902"/>
    <lineage>
        <taxon>Eukaryota</taxon>
        <taxon>Fungi</taxon>
        <taxon>Dikarya</taxon>
        <taxon>Ascomycota</taxon>
        <taxon>Pezizomycotina</taxon>
        <taxon>Sordariomycetes</taxon>
        <taxon>Sordariomycetidae</taxon>
        <taxon>Sordariales</taxon>
        <taxon>Lasiosphaeriaceae</taxon>
        <taxon>Lasiosphaeria</taxon>
    </lineage>
</organism>
<gene>
    <name evidence="1" type="ORF">B0T24DRAFT_669811</name>
</gene>
<accession>A0AAE0JW85</accession>
<protein>
    <submittedName>
        <fullName evidence="1">Uncharacterized protein</fullName>
    </submittedName>
</protein>
<evidence type="ECO:0000313" key="2">
    <source>
        <dbReference type="Proteomes" id="UP001287356"/>
    </source>
</evidence>
<reference evidence="1" key="2">
    <citation type="submission" date="2023-06" db="EMBL/GenBank/DDBJ databases">
        <authorList>
            <consortium name="Lawrence Berkeley National Laboratory"/>
            <person name="Haridas S."/>
            <person name="Hensen N."/>
            <person name="Bonometti L."/>
            <person name="Westerberg I."/>
            <person name="Brannstrom I.O."/>
            <person name="Guillou S."/>
            <person name="Cros-Aarteil S."/>
            <person name="Calhoun S."/>
            <person name="Kuo A."/>
            <person name="Mondo S."/>
            <person name="Pangilinan J."/>
            <person name="Riley R."/>
            <person name="Labutti K."/>
            <person name="Andreopoulos B."/>
            <person name="Lipzen A."/>
            <person name="Chen C."/>
            <person name="Yanf M."/>
            <person name="Daum C."/>
            <person name="Ng V."/>
            <person name="Clum A."/>
            <person name="Steindorff A."/>
            <person name="Ohm R."/>
            <person name="Martin F."/>
            <person name="Silar P."/>
            <person name="Natvig D."/>
            <person name="Lalanne C."/>
            <person name="Gautier V."/>
            <person name="Ament-Velasquez S.L."/>
            <person name="Kruys A."/>
            <person name="Hutchinson M.I."/>
            <person name="Powell A.J."/>
            <person name="Barry K."/>
            <person name="Miller A.N."/>
            <person name="Grigoriev I.V."/>
            <person name="Debuchy R."/>
            <person name="Gladieux P."/>
            <person name="Thoren M.H."/>
            <person name="Johannesson H."/>
        </authorList>
    </citation>
    <scope>NUCLEOTIDE SEQUENCE</scope>
    <source>
        <strain evidence="1">CBS 958.72</strain>
    </source>
</reference>
<sequence>MATTLPTSDAIKAAARQPLERAFDGNGCLYAGAIEHRWAFFDPGSRISSPTPWHKHFDAVLDCASHLSGPSAQNLYGTLNQWQEIWDQAKTLYHAAAPPDLYKSAAAGDTVPLQNSLLALYADGLKLATAARKHSQEMEASWNLLQEGANALKTATEPIKGSSWVDFAREVCKEQGSALERSVDWFPHLNRWAEFGDWSDNSAALCQMALDRLAALRTHLDQLPALLDPLPVLCFDVYGKLLSGATVGTADMAGFAAAVHGWLQGSPSWQLADLSPRKKVHCGEVWYYGQVMGDDPDAVVVERDEDVLCGLTCFHFGKEATNKDWGPIATQLRVVNPGRARRVWEQGRHEADFHGTRLSWLEVPVPLRQQRGGVRFSTTRIDVDGSDFRISNPGFPESRGKIIHPNHGARRARWTVKFPGGPFPSDNVTVRPWLMDVATWSRMDVNWVDLGVEAVTRDGFDLVACMPAQGNMHYLRAGYAAYDASSPIEGFAEASHHLRPRGRETEPQNHNFQPAFVPFPPGKRYGFIWKFSFRADMRPAVGRDGVVIQGASWGDAFVTDLEWQVLAFANE</sequence>
<name>A0AAE0JW85_9PEZI</name>